<dbReference type="EMBL" id="JAIWYP010000006">
    <property type="protein sequence ID" value="KAH3806525.1"/>
    <property type="molecule type" value="Genomic_DNA"/>
</dbReference>
<keyword evidence="2" id="KW-1185">Reference proteome</keyword>
<comment type="caution">
    <text evidence="1">The sequence shown here is derived from an EMBL/GenBank/DDBJ whole genome shotgun (WGS) entry which is preliminary data.</text>
</comment>
<organism evidence="1 2">
    <name type="scientific">Dreissena polymorpha</name>
    <name type="common">Zebra mussel</name>
    <name type="synonym">Mytilus polymorpha</name>
    <dbReference type="NCBI Taxonomy" id="45954"/>
    <lineage>
        <taxon>Eukaryota</taxon>
        <taxon>Metazoa</taxon>
        <taxon>Spiralia</taxon>
        <taxon>Lophotrochozoa</taxon>
        <taxon>Mollusca</taxon>
        <taxon>Bivalvia</taxon>
        <taxon>Autobranchia</taxon>
        <taxon>Heteroconchia</taxon>
        <taxon>Euheterodonta</taxon>
        <taxon>Imparidentia</taxon>
        <taxon>Neoheterodontei</taxon>
        <taxon>Myida</taxon>
        <taxon>Dreissenoidea</taxon>
        <taxon>Dreissenidae</taxon>
        <taxon>Dreissena</taxon>
    </lineage>
</organism>
<reference evidence="1" key="1">
    <citation type="journal article" date="2019" name="bioRxiv">
        <title>The Genome of the Zebra Mussel, Dreissena polymorpha: A Resource for Invasive Species Research.</title>
        <authorList>
            <person name="McCartney M.A."/>
            <person name="Auch B."/>
            <person name="Kono T."/>
            <person name="Mallez S."/>
            <person name="Zhang Y."/>
            <person name="Obille A."/>
            <person name="Becker A."/>
            <person name="Abrahante J.E."/>
            <person name="Garbe J."/>
            <person name="Badalamenti J.P."/>
            <person name="Herman A."/>
            <person name="Mangelson H."/>
            <person name="Liachko I."/>
            <person name="Sullivan S."/>
            <person name="Sone E.D."/>
            <person name="Koren S."/>
            <person name="Silverstein K.A.T."/>
            <person name="Beckman K.B."/>
            <person name="Gohl D.M."/>
        </authorList>
    </citation>
    <scope>NUCLEOTIDE SEQUENCE</scope>
    <source>
        <strain evidence="1">Duluth1</strain>
        <tissue evidence="1">Whole animal</tissue>
    </source>
</reference>
<evidence type="ECO:0000313" key="2">
    <source>
        <dbReference type="Proteomes" id="UP000828390"/>
    </source>
</evidence>
<gene>
    <name evidence="1" type="ORF">DPMN_134848</name>
</gene>
<proteinExistence type="predicted"/>
<evidence type="ECO:0000313" key="1">
    <source>
        <dbReference type="EMBL" id="KAH3806525.1"/>
    </source>
</evidence>
<name>A0A9D4JC97_DREPO</name>
<accession>A0A9D4JC97</accession>
<sequence length="61" mass="6520">MLSAEMAAKRTVVADLWQRNRARFRGGGHMKIMEVSKGDGNQYAQCAGETVLGFGSTACGV</sequence>
<dbReference type="Proteomes" id="UP000828390">
    <property type="component" value="Unassembled WGS sequence"/>
</dbReference>
<reference evidence="1" key="2">
    <citation type="submission" date="2020-11" db="EMBL/GenBank/DDBJ databases">
        <authorList>
            <person name="McCartney M.A."/>
            <person name="Auch B."/>
            <person name="Kono T."/>
            <person name="Mallez S."/>
            <person name="Becker A."/>
            <person name="Gohl D.M."/>
            <person name="Silverstein K.A.T."/>
            <person name="Koren S."/>
            <person name="Bechman K.B."/>
            <person name="Herman A."/>
            <person name="Abrahante J.E."/>
            <person name="Garbe J."/>
        </authorList>
    </citation>
    <scope>NUCLEOTIDE SEQUENCE</scope>
    <source>
        <strain evidence="1">Duluth1</strain>
        <tissue evidence="1">Whole animal</tissue>
    </source>
</reference>
<protein>
    <submittedName>
        <fullName evidence="1">Uncharacterized protein</fullName>
    </submittedName>
</protein>
<dbReference type="AlphaFoldDB" id="A0A9D4JC97"/>